<dbReference type="CDD" id="cd11577">
    <property type="entry name" value="GH71"/>
    <property type="match status" value="1"/>
</dbReference>
<evidence type="ECO:0000256" key="7">
    <source>
        <dbReference type="SAM" id="MobiDB-lite"/>
    </source>
</evidence>
<dbReference type="GO" id="GO:1904541">
    <property type="term" value="P:fungal-type cell wall disassembly involved in conjugation with cellular fusion"/>
    <property type="evidence" value="ECO:0007669"/>
    <property type="project" value="UniProtKB-ARBA"/>
</dbReference>
<evidence type="ECO:0000256" key="2">
    <source>
        <dbReference type="ARBA" id="ARBA00023295"/>
    </source>
</evidence>
<dbReference type="Proteomes" id="UP000019487">
    <property type="component" value="Unassembled WGS sequence"/>
</dbReference>
<evidence type="ECO:0000256" key="4">
    <source>
        <dbReference type="ARBA" id="ARBA00061482"/>
    </source>
</evidence>
<comment type="similarity">
    <text evidence="4">Belongs to the glycosyl hydrolase 71 family.</text>
</comment>
<dbReference type="GO" id="GO:0051118">
    <property type="term" value="F:glucan endo-1,3-alpha-glucosidase activity"/>
    <property type="evidence" value="ECO:0007669"/>
    <property type="project" value="UniProtKB-EC"/>
</dbReference>
<evidence type="ECO:0000256" key="1">
    <source>
        <dbReference type="ARBA" id="ARBA00022801"/>
    </source>
</evidence>
<comment type="caution">
    <text evidence="9">The sequence shown here is derived from an EMBL/GenBank/DDBJ whole genome shotgun (WGS) entry which is preliminary data.</text>
</comment>
<protein>
    <recommendedName>
        <fullName evidence="5">glucan endo-1,3-alpha-glucosidase</fullName>
        <ecNumber evidence="5">3.2.1.59</ecNumber>
    </recommendedName>
</protein>
<proteinExistence type="inferred from homology"/>
<dbReference type="InterPro" id="IPR005197">
    <property type="entry name" value="Glyco_hydro_71"/>
</dbReference>
<dbReference type="PANTHER" id="PTHR31936">
    <property type="entry name" value="PROTEIN CBG18744"/>
    <property type="match status" value="1"/>
</dbReference>
<dbReference type="EMBL" id="AYSA01000232">
    <property type="protein sequence ID" value="ESZ94647.1"/>
    <property type="molecule type" value="Genomic_DNA"/>
</dbReference>
<feature type="signal peptide" evidence="8">
    <location>
        <begin position="1"/>
        <end position="23"/>
    </location>
</feature>
<dbReference type="PANTHER" id="PTHR31936:SF2">
    <property type="entry name" value="FLO11 DOMAIN-CONTAINING PROTEIN"/>
    <property type="match status" value="1"/>
</dbReference>
<keyword evidence="6" id="KW-0175">Coiled coil</keyword>
<evidence type="ECO:0000256" key="3">
    <source>
        <dbReference type="ARBA" id="ARBA00052604"/>
    </source>
</evidence>
<dbReference type="GO" id="GO:1990819">
    <property type="term" value="C:mating projection actin fusion focus"/>
    <property type="evidence" value="ECO:0007669"/>
    <property type="project" value="UniProtKB-ARBA"/>
</dbReference>
<feature type="chain" id="PRO_5004921811" description="glucan endo-1,3-alpha-glucosidase" evidence="8">
    <location>
        <begin position="24"/>
        <end position="1464"/>
    </location>
</feature>
<evidence type="ECO:0000256" key="6">
    <source>
        <dbReference type="SAM" id="Coils"/>
    </source>
</evidence>
<organism evidence="9 10">
    <name type="scientific">Sclerotinia borealis (strain F-4128)</name>
    <dbReference type="NCBI Taxonomy" id="1432307"/>
    <lineage>
        <taxon>Eukaryota</taxon>
        <taxon>Fungi</taxon>
        <taxon>Dikarya</taxon>
        <taxon>Ascomycota</taxon>
        <taxon>Pezizomycotina</taxon>
        <taxon>Leotiomycetes</taxon>
        <taxon>Helotiales</taxon>
        <taxon>Sclerotiniaceae</taxon>
        <taxon>Sclerotinia</taxon>
    </lineage>
</organism>
<evidence type="ECO:0000256" key="8">
    <source>
        <dbReference type="SAM" id="SignalP"/>
    </source>
</evidence>
<keyword evidence="1" id="KW-0378">Hydrolase</keyword>
<dbReference type="EC" id="3.2.1.59" evidence="5"/>
<feature type="region of interest" description="Disordered" evidence="7">
    <location>
        <begin position="429"/>
        <end position="525"/>
    </location>
</feature>
<keyword evidence="2" id="KW-0326">Glycosidase</keyword>
<feature type="coiled-coil region" evidence="6">
    <location>
        <begin position="981"/>
        <end position="1012"/>
    </location>
</feature>
<keyword evidence="8" id="KW-0732">Signal</keyword>
<dbReference type="Gene3D" id="3.20.20.80">
    <property type="entry name" value="Glycosidases"/>
    <property type="match status" value="1"/>
</dbReference>
<evidence type="ECO:0000256" key="5">
    <source>
        <dbReference type="ARBA" id="ARBA00066525"/>
    </source>
</evidence>
<feature type="region of interest" description="Disordered" evidence="7">
    <location>
        <begin position="818"/>
        <end position="845"/>
    </location>
</feature>
<evidence type="ECO:0000313" key="9">
    <source>
        <dbReference type="EMBL" id="ESZ94647.1"/>
    </source>
</evidence>
<dbReference type="FunFam" id="3.20.20.80:FF:000268">
    <property type="entry name" value="Glucan endo-1,3-alpha-glucosidase agn2"/>
    <property type="match status" value="1"/>
</dbReference>
<keyword evidence="10" id="KW-1185">Reference proteome</keyword>
<feature type="region of interest" description="Disordered" evidence="7">
    <location>
        <begin position="1395"/>
        <end position="1426"/>
    </location>
</feature>
<evidence type="ECO:0000313" key="10">
    <source>
        <dbReference type="Proteomes" id="UP000019487"/>
    </source>
</evidence>
<dbReference type="STRING" id="1432307.W9CD01"/>
<feature type="compositionally biased region" description="Low complexity" evidence="7">
    <location>
        <begin position="440"/>
        <end position="525"/>
    </location>
</feature>
<feature type="compositionally biased region" description="Basic and acidic residues" evidence="7">
    <location>
        <begin position="1395"/>
        <end position="1412"/>
    </location>
</feature>
<dbReference type="OrthoDB" id="3257981at2759"/>
<sequence length="1464" mass="162934">MQLYSTVISAFAAILFLPSSTFCAPTVSQAATPKYVFAHFMVGIVQDYKLTDWKTDMSYAQEIGIDAFALNCASIDSYTPTQLALAYQAAKETGFHVFISFDFAYWNNGNTNNITDYMNQYASHPGQMQYNGGAVVSTFVGDSFNWAPVKAGTNHTLFAIPMMQDPIEATYLPTSFDGAFSWLAWPTAGGNSIIPGPMTTIWDDGFFLYLAGKPYMAPVSPWFSTHFNSKNWVFICEELITDRWNQMLTMKPALVEIISWNDFGESHYISPAEPNHTDDGSSQWTNGFPHDGWRIISKPYIAAYKAGASAPTVTQDQLVYWYRPTPKGTTCTNDTLGPPNGLQMLADDIFVTTLLKSPATLIVTSGNNTAVSVNVPAGIVTTNVTMGVGNQYFQVVRNGSAILNGYGGLNIVSTCEKYNFNAYVGSLNGTSNAGPPPPVTTTSTSILPTSTSTSTLLTSTTTTTSTITSVPPTSTSTTTSSTTSTSPTTTTTTSRTTSTSTITSSTSTSASSTSTSTSSPSPSTVCTSGIGPGNYIGLCQFCCNYGYCPPGPCTCLSYGTQISPPPITNQTGYPLQGEDDSYLDYNSPPNIATILSRREHKLWVTSPERLRRARALQSKLLGLISAAKTNFFRIGTPQERNLGFKWLFSITEYGGFPNEPDETIEFCPLPQNIVITWTLKDINRCHDAVDKGFVQITTYTRSPSWSRTEIHQYLRCRVYDFIESSLGRHLIPRPRNFSPISNDNDVNFYRWKFSESYPEFLSVPFSLWPQANYFELNNALNAGALEVVPVSEILSLNLKEEHRASRIKVLSKTHGLSSTKAQLNKNDRRQSQMETSDSFQDDVGHSHFVTGEKYNTSRDPSLVKPSKPDVLYWNPDSSILSMAKGPFLEHNVQAPASEGGQQNNEDVIASEPNRDLSNADLVSLCNQAWISLENQHKKNGFKHDYTRATLNLGLALTVQIKEQIQRANAFERENYDLKMQVLQLEHNQVDLQQQLSNTRANDEKEISKARLEGEKIAEKNVQRLWNSAKERGRVIGVQARPGPSPRALDTPNFRTEERQGNVSKKMPSMCANENSGHIRKEDVPCSIPPFDPGHSTSVDAIPTLSTGLLPTIADFETQHSHHRIPVTNASVQIPPSTRAFHKSFLNDFLGSINRTLNNIPSSHIHNPVQWTTFFTIHIDTQPYILPLSTSPVQTYGQIVHFISRPTAETPRATLGTTYPTLLQLPQDSDQYYYIGHLVVSSVVTTHDFDQVLKNMPENNEHTKQTKRKLLKERDRTLGSAEAVPKDMQVDFYMLQYVFFGTEQYKILASAQQKFDDLEAANYTIDSLFKEHVHNTVNISFYSPLMTNVPTVPAAMKRRYPFGDENGRPLNSYGRHTPIPLAKRFSNGPVTMERRCQFGGGDETRSESQDHHTVSSPPSHAPKHNIPKKNFWSPEVEIWSEFKLYGVTTTYTIYTALYELIWCFI</sequence>
<dbReference type="HOGENOM" id="CLU_250584_0_0_1"/>
<name>W9CD01_SCLBF</name>
<accession>W9CD01</accession>
<gene>
    <name evidence="9" type="ORF">SBOR_4956</name>
</gene>
<comment type="catalytic activity">
    <reaction evidence="3">
        <text>Endohydrolysis of (1-&gt;3)-alpha-D-glucosidic linkages in isolichenin, pseudonigeran and nigeran.</text>
        <dbReference type="EC" id="3.2.1.59"/>
    </reaction>
</comment>
<dbReference type="Pfam" id="PF03659">
    <property type="entry name" value="Glyco_hydro_71"/>
    <property type="match status" value="1"/>
</dbReference>
<reference evidence="9 10" key="1">
    <citation type="journal article" date="2014" name="Genome Announc.">
        <title>Draft genome sequence of Sclerotinia borealis, a psychrophilic plant pathogenic fungus.</title>
        <authorList>
            <person name="Mardanov A.V."/>
            <person name="Beletsky A.V."/>
            <person name="Kadnikov V.V."/>
            <person name="Ignatov A.N."/>
            <person name="Ravin N.V."/>
        </authorList>
    </citation>
    <scope>NUCLEOTIDE SEQUENCE [LARGE SCALE GENOMIC DNA]</scope>
    <source>
        <strain evidence="10">F-4157</strain>
    </source>
</reference>